<dbReference type="PROSITE" id="PS00028">
    <property type="entry name" value="ZINC_FINGER_C2H2_1"/>
    <property type="match status" value="1"/>
</dbReference>
<dbReference type="Pfam" id="PF16958">
    <property type="entry name" value="PRP9_N"/>
    <property type="match status" value="1"/>
</dbReference>
<dbReference type="EMBL" id="KV454443">
    <property type="protein sequence ID" value="ODQ77082.1"/>
    <property type="molecule type" value="Genomic_DNA"/>
</dbReference>
<sequence>MTTTIETVRSAIEEVEEIEIAILSRLQRNPKIYAPESRHDSVLLRNTKKRSYKETLTQQHEVSLLLSQHAKRCGVIKELLQDTRSSMLAVEIATFKDSSNDLKMFDSCIANIKLHHERYPNLQVEDLAHLYSMGSSGIILSNETDEAGLRALKKRKPKMSILSAFGSSIDLDALFTGEELLGKYVDLSECHKLYLNLPGLTKVSYLEYLDSFNVFSASNFPKDQQYKSYLGTLAAYLRGFYDKAYPLEDVGEILSTIEKEFETQATTATASLQEHEDGSVWCDSCNKLFAKRSVYDGHLSGKRHKKAAAALASPSMEDKSGAQEVRKLEFEIVRFSQLLEPVIISTKQNTTRRRALTDRERALEIMTLTETLEDDESDIDVSDKDEVENPNNMPLGIDGKPMPFWLYKLQGLSKGFTCEICCNETYRGRRGFASHFFEPRHIHGLKCLGIEPSGAFKGITAVDEAVKLWDTLKKEKRKEEAEREGAVEVEDQDGNVIEERVYEDLKRQGLL</sequence>
<dbReference type="Proteomes" id="UP000094336">
    <property type="component" value="Unassembled WGS sequence"/>
</dbReference>
<dbReference type="SUPFAM" id="SSF57667">
    <property type="entry name" value="beta-beta-alpha zinc fingers"/>
    <property type="match status" value="1"/>
</dbReference>
<dbReference type="InterPro" id="IPR031590">
    <property type="entry name" value="PRP9_N"/>
</dbReference>
<keyword evidence="5" id="KW-1185">Reference proteome</keyword>
<dbReference type="AlphaFoldDB" id="A0A1E3QJ40"/>
<dbReference type="InterPro" id="IPR036236">
    <property type="entry name" value="Znf_C2H2_sf"/>
</dbReference>
<evidence type="ECO:0000313" key="5">
    <source>
        <dbReference type="Proteomes" id="UP000094336"/>
    </source>
</evidence>
<evidence type="ECO:0000256" key="1">
    <source>
        <dbReference type="ARBA" id="ARBA00004123"/>
    </source>
</evidence>
<dbReference type="InterPro" id="IPR024598">
    <property type="entry name" value="SF3a60/Prp9_C"/>
</dbReference>
<dbReference type="GeneID" id="30147970"/>
<dbReference type="Gene3D" id="3.30.160.60">
    <property type="entry name" value="Classic Zinc Finger"/>
    <property type="match status" value="1"/>
</dbReference>
<dbReference type="RefSeq" id="XP_018982410.1">
    <property type="nucleotide sequence ID" value="XM_019130117.1"/>
</dbReference>
<dbReference type="Pfam" id="PF16837">
    <property type="entry name" value="SF3A3"/>
    <property type="match status" value="1"/>
</dbReference>
<dbReference type="Pfam" id="PF11931">
    <property type="entry name" value="SF3a60_Prp9_C"/>
    <property type="match status" value="1"/>
</dbReference>
<dbReference type="GO" id="GO:0071004">
    <property type="term" value="C:U2-type prespliceosome"/>
    <property type="evidence" value="ECO:0007669"/>
    <property type="project" value="EnsemblFungi"/>
</dbReference>
<feature type="domain" description="C2H2-type" evidence="3">
    <location>
        <begin position="282"/>
        <end position="304"/>
    </location>
</feature>
<organism evidence="4 5">
    <name type="scientific">Babjeviella inositovora NRRL Y-12698</name>
    <dbReference type="NCBI Taxonomy" id="984486"/>
    <lineage>
        <taxon>Eukaryota</taxon>
        <taxon>Fungi</taxon>
        <taxon>Dikarya</taxon>
        <taxon>Ascomycota</taxon>
        <taxon>Saccharomycotina</taxon>
        <taxon>Pichiomycetes</taxon>
        <taxon>Serinales incertae sedis</taxon>
        <taxon>Babjeviella</taxon>
    </lineage>
</organism>
<dbReference type="OrthoDB" id="2160351at2759"/>
<name>A0A1E3QJ40_9ASCO</name>
<keyword evidence="2" id="KW-0539">Nucleus</keyword>
<evidence type="ECO:0000259" key="3">
    <source>
        <dbReference type="PROSITE" id="PS00028"/>
    </source>
</evidence>
<dbReference type="GO" id="GO:0000395">
    <property type="term" value="P:mRNA 5'-splice site recognition"/>
    <property type="evidence" value="ECO:0007669"/>
    <property type="project" value="EnsemblFungi"/>
</dbReference>
<gene>
    <name evidence="4" type="ORF">BABINDRAFT_163817</name>
</gene>
<protein>
    <recommendedName>
        <fullName evidence="3">C2H2-type domain-containing protein</fullName>
    </recommendedName>
</protein>
<dbReference type="PANTHER" id="PTHR12786">
    <property type="entry name" value="SPLICING FACTOR SF3A-RELATED"/>
    <property type="match status" value="1"/>
</dbReference>
<dbReference type="InterPro" id="IPR013087">
    <property type="entry name" value="Znf_C2H2_type"/>
</dbReference>
<dbReference type="InterPro" id="IPR051421">
    <property type="entry name" value="RNA_Proc_DNA_Dmg_Regulator"/>
</dbReference>
<accession>A0A1E3QJ40</accession>
<dbReference type="PANTHER" id="PTHR12786:SF2">
    <property type="entry name" value="SPLICING FACTOR 3A SUBUNIT 3"/>
    <property type="match status" value="1"/>
</dbReference>
<dbReference type="Pfam" id="PF12874">
    <property type="entry name" value="zf-met"/>
    <property type="match status" value="1"/>
</dbReference>
<evidence type="ECO:0000313" key="4">
    <source>
        <dbReference type="EMBL" id="ODQ77082.1"/>
    </source>
</evidence>
<proteinExistence type="predicted"/>
<comment type="subcellular location">
    <subcellularLocation>
        <location evidence="1">Nucleus</location>
    </subcellularLocation>
</comment>
<reference evidence="5" key="1">
    <citation type="submission" date="2016-05" db="EMBL/GenBank/DDBJ databases">
        <title>Comparative genomics of biotechnologically important yeasts.</title>
        <authorList>
            <consortium name="DOE Joint Genome Institute"/>
            <person name="Riley R."/>
            <person name="Haridas S."/>
            <person name="Wolfe K.H."/>
            <person name="Lopes M.R."/>
            <person name="Hittinger C.T."/>
            <person name="Goker M."/>
            <person name="Salamov A."/>
            <person name="Wisecaver J."/>
            <person name="Long T.M."/>
            <person name="Aerts A.L."/>
            <person name="Barry K."/>
            <person name="Choi C."/>
            <person name="Clum A."/>
            <person name="Coughlan A.Y."/>
            <person name="Deshpande S."/>
            <person name="Douglass A.P."/>
            <person name="Hanson S.J."/>
            <person name="Klenk H.-P."/>
            <person name="Labutti K."/>
            <person name="Lapidus A."/>
            <person name="Lindquist E."/>
            <person name="Lipzen A."/>
            <person name="Meier-Kolthoff J.P."/>
            <person name="Ohm R.A."/>
            <person name="Otillar R.P."/>
            <person name="Pangilinan J."/>
            <person name="Peng Y."/>
            <person name="Rokas A."/>
            <person name="Rosa C.A."/>
            <person name="Scheuner C."/>
            <person name="Sibirny A.A."/>
            <person name="Slot J.C."/>
            <person name="Stielow J.B."/>
            <person name="Sun H."/>
            <person name="Kurtzman C.P."/>
            <person name="Blackwell M."/>
            <person name="Grigoriev I.V."/>
            <person name="Jeffries T.W."/>
        </authorList>
    </citation>
    <scope>NUCLEOTIDE SEQUENCE [LARGE SCALE GENOMIC DNA]</scope>
    <source>
        <strain evidence="5">NRRL Y-12698</strain>
    </source>
</reference>
<dbReference type="InterPro" id="IPR031774">
    <property type="entry name" value="SF3A3_dom"/>
</dbReference>
<dbReference type="GO" id="GO:0000974">
    <property type="term" value="C:Prp19 complex"/>
    <property type="evidence" value="ECO:0007669"/>
    <property type="project" value="EnsemblFungi"/>
</dbReference>
<evidence type="ECO:0000256" key="2">
    <source>
        <dbReference type="ARBA" id="ARBA00023242"/>
    </source>
</evidence>
<dbReference type="GO" id="GO:0003723">
    <property type="term" value="F:RNA binding"/>
    <property type="evidence" value="ECO:0007669"/>
    <property type="project" value="EnsemblFungi"/>
</dbReference>
<dbReference type="STRING" id="984486.A0A1E3QJ40"/>